<organism evidence="1">
    <name type="scientific">bioreactor metagenome</name>
    <dbReference type="NCBI Taxonomy" id="1076179"/>
    <lineage>
        <taxon>unclassified sequences</taxon>
        <taxon>metagenomes</taxon>
        <taxon>ecological metagenomes</taxon>
    </lineage>
</organism>
<evidence type="ECO:0000313" key="1">
    <source>
        <dbReference type="EMBL" id="MPN55306.1"/>
    </source>
</evidence>
<gene>
    <name evidence="1" type="ORF">SDC9_202988</name>
</gene>
<comment type="caution">
    <text evidence="1">The sequence shown here is derived from an EMBL/GenBank/DDBJ whole genome shotgun (WGS) entry which is preliminary data.</text>
</comment>
<dbReference type="AlphaFoldDB" id="A0A645IVU9"/>
<reference evidence="1" key="1">
    <citation type="submission" date="2019-08" db="EMBL/GenBank/DDBJ databases">
        <authorList>
            <person name="Kucharzyk K."/>
            <person name="Murdoch R.W."/>
            <person name="Higgins S."/>
            <person name="Loffler F."/>
        </authorList>
    </citation>
    <scope>NUCLEOTIDE SEQUENCE</scope>
</reference>
<dbReference type="EMBL" id="VSSQ01124389">
    <property type="protein sequence ID" value="MPN55306.1"/>
    <property type="molecule type" value="Genomic_DNA"/>
</dbReference>
<proteinExistence type="predicted"/>
<protein>
    <submittedName>
        <fullName evidence="1">Uncharacterized protein</fullName>
    </submittedName>
</protein>
<sequence>MAVGRNLVTRLTGDGPDFDSYLQAHETGHLGQQTQMGFANFYGKILAEYLKVGFIDSYDTPGTLEFGANMYSLNRVH</sequence>
<name>A0A645IVU9_9ZZZZ</name>
<accession>A0A645IVU9</accession>